<name>A0ABP2DSY5_9CORY</name>
<protein>
    <submittedName>
        <fullName evidence="6">HAD hydrolase, family IA, variant 3</fullName>
    </submittedName>
</protein>
<comment type="caution">
    <text evidence="6">The sequence shown here is derived from an EMBL/GenBank/DDBJ whole genome shotgun (WGS) entry which is preliminary data.</text>
</comment>
<evidence type="ECO:0000313" key="6">
    <source>
        <dbReference type="EMBL" id="EEI63104.1"/>
    </source>
</evidence>
<evidence type="ECO:0000256" key="2">
    <source>
        <dbReference type="ARBA" id="ARBA00006171"/>
    </source>
</evidence>
<dbReference type="Pfam" id="PF00702">
    <property type="entry name" value="Hydrolase"/>
    <property type="match status" value="1"/>
</dbReference>
<dbReference type="Gene3D" id="1.10.150.240">
    <property type="entry name" value="Putative phosphatase, domain 2"/>
    <property type="match status" value="1"/>
</dbReference>
<sequence>MHAVAMAMKAIFFDMDGTLVDSEPLWGQVTAEFSRRLGHEMTDEELYATMGGSFDHTVTYVGKLNGRTFNAEERKELMRVFYAEVMQLMKDVLVPKPGVVELLESVSAAGIPQLVTTNTYRTLADVEIAAVGTHFFSSSVAGDEVENGKPDPEMYLKAAEIVGAKPEECLVFEDSVAGMTAARDAGCVVIGLPPSHGDAIDGVATLQELHGSDSFEGVTVDTCSVWFTQLGSNA</sequence>
<dbReference type="PANTHER" id="PTHR46193">
    <property type="entry name" value="6-PHOSPHOGLUCONATE PHOSPHATASE"/>
    <property type="match status" value="1"/>
</dbReference>
<gene>
    <name evidence="6" type="ORF">HMPREF0293_1400</name>
</gene>
<comment type="cofactor">
    <cofactor evidence="1">
        <name>Mg(2+)</name>
        <dbReference type="ChEBI" id="CHEBI:18420"/>
    </cofactor>
</comment>
<keyword evidence="6" id="KW-0378">Hydrolase</keyword>
<dbReference type="GO" id="GO:0016787">
    <property type="term" value="F:hydrolase activity"/>
    <property type="evidence" value="ECO:0007669"/>
    <property type="project" value="UniProtKB-KW"/>
</dbReference>
<dbReference type="NCBIfam" id="TIGR01509">
    <property type="entry name" value="HAD-SF-IA-v3"/>
    <property type="match status" value="1"/>
</dbReference>
<organism evidence="6 7">
    <name type="scientific">Corynebacterium glucuronolyticum ATCC 51866</name>
    <dbReference type="NCBI Taxonomy" id="548478"/>
    <lineage>
        <taxon>Bacteria</taxon>
        <taxon>Bacillati</taxon>
        <taxon>Actinomycetota</taxon>
        <taxon>Actinomycetes</taxon>
        <taxon>Mycobacteriales</taxon>
        <taxon>Corynebacteriaceae</taxon>
        <taxon>Corynebacterium</taxon>
    </lineage>
</organism>
<keyword evidence="3" id="KW-0479">Metal-binding</keyword>
<dbReference type="PRINTS" id="PR00413">
    <property type="entry name" value="HADHALOGNASE"/>
</dbReference>
<evidence type="ECO:0000256" key="1">
    <source>
        <dbReference type="ARBA" id="ARBA00001946"/>
    </source>
</evidence>
<dbReference type="Gene3D" id="3.40.50.1000">
    <property type="entry name" value="HAD superfamily/HAD-like"/>
    <property type="match status" value="1"/>
</dbReference>
<dbReference type="EMBL" id="ACHF01000034">
    <property type="protein sequence ID" value="EEI63104.1"/>
    <property type="molecule type" value="Genomic_DNA"/>
</dbReference>
<dbReference type="InterPro" id="IPR006439">
    <property type="entry name" value="HAD-SF_hydro_IA"/>
</dbReference>
<comment type="similarity">
    <text evidence="2">Belongs to the HAD-like hydrolase superfamily. CbbY/CbbZ/Gph/YieH family.</text>
</comment>
<dbReference type="SUPFAM" id="SSF56784">
    <property type="entry name" value="HAD-like"/>
    <property type="match status" value="1"/>
</dbReference>
<dbReference type="InterPro" id="IPR023198">
    <property type="entry name" value="PGP-like_dom2"/>
</dbReference>
<keyword evidence="5" id="KW-0119">Carbohydrate metabolism</keyword>
<accession>A0ABP2DSY5</accession>
<evidence type="ECO:0000256" key="5">
    <source>
        <dbReference type="ARBA" id="ARBA00023277"/>
    </source>
</evidence>
<dbReference type="InterPro" id="IPR023214">
    <property type="entry name" value="HAD_sf"/>
</dbReference>
<keyword evidence="7" id="KW-1185">Reference proteome</keyword>
<dbReference type="InterPro" id="IPR051600">
    <property type="entry name" value="Beta-PGM-like"/>
</dbReference>
<reference evidence="6 7" key="1">
    <citation type="submission" date="2009-01" db="EMBL/GenBank/DDBJ databases">
        <authorList>
            <person name="Qin X."/>
            <person name="Bachman B."/>
            <person name="Battles P."/>
            <person name="Bell A."/>
            <person name="Bess C."/>
            <person name="Bickham C."/>
            <person name="Chaboub L."/>
            <person name="Chen D."/>
            <person name="Coyle M."/>
            <person name="Deiros D.R."/>
            <person name="Dinh H."/>
            <person name="Forbes L."/>
            <person name="Fowler G."/>
            <person name="Francisco L."/>
            <person name="Fu Q."/>
            <person name="Gubbala S."/>
            <person name="Hale W."/>
            <person name="Han Y."/>
            <person name="Hemphill L."/>
            <person name="Highlander S.K."/>
            <person name="Hirani K."/>
            <person name="Hogues M."/>
            <person name="Jackson L."/>
            <person name="Jakkamsetti A."/>
            <person name="Javaid M."/>
            <person name="Jiang H."/>
            <person name="Korchina V."/>
            <person name="Kovar C."/>
            <person name="Lara F."/>
            <person name="Lee S."/>
            <person name="Mata R."/>
            <person name="Mathew T."/>
            <person name="Moen C."/>
            <person name="Morales K."/>
            <person name="Munidasa M."/>
            <person name="Nazareth L."/>
            <person name="Ngo R."/>
            <person name="Nguyen L."/>
            <person name="Okwuonu G."/>
            <person name="Ongeri F."/>
            <person name="Patil S."/>
            <person name="Petrosino J."/>
            <person name="Pham C."/>
            <person name="Pham P."/>
            <person name="Pu L.-L."/>
            <person name="Puazo M."/>
            <person name="Raj R."/>
            <person name="Reid J."/>
            <person name="Rouhana J."/>
            <person name="Saada N."/>
            <person name="Shang Y."/>
            <person name="Simmons D."/>
            <person name="Thornton R."/>
            <person name="Warren J."/>
            <person name="Weissenberger G."/>
            <person name="Zhang J."/>
            <person name="Zhang L."/>
            <person name="Zhou C."/>
            <person name="Zhu D."/>
            <person name="Muzny D."/>
            <person name="Worley K."/>
            <person name="Gibbs R."/>
        </authorList>
    </citation>
    <scope>NUCLEOTIDE SEQUENCE [LARGE SCALE GENOMIC DNA]</scope>
    <source>
        <strain evidence="6 7">ATCC 51866</strain>
    </source>
</reference>
<evidence type="ECO:0000313" key="7">
    <source>
        <dbReference type="Proteomes" id="UP000006237"/>
    </source>
</evidence>
<dbReference type="SFLD" id="SFLDG01135">
    <property type="entry name" value="C1.5.6:_HAD__Beta-PGM__Phospha"/>
    <property type="match status" value="1"/>
</dbReference>
<dbReference type="SFLD" id="SFLDG01129">
    <property type="entry name" value="C1.5:_HAD__Beta-PGM__Phosphata"/>
    <property type="match status" value="1"/>
</dbReference>
<evidence type="ECO:0000256" key="3">
    <source>
        <dbReference type="ARBA" id="ARBA00022723"/>
    </source>
</evidence>
<dbReference type="InterPro" id="IPR036412">
    <property type="entry name" value="HAD-like_sf"/>
</dbReference>
<proteinExistence type="inferred from homology"/>
<dbReference type="CDD" id="cd07505">
    <property type="entry name" value="HAD_BPGM-like"/>
    <property type="match status" value="1"/>
</dbReference>
<keyword evidence="4" id="KW-0460">Magnesium</keyword>
<dbReference type="SFLD" id="SFLDS00003">
    <property type="entry name" value="Haloacid_Dehalogenase"/>
    <property type="match status" value="1"/>
</dbReference>
<evidence type="ECO:0000256" key="4">
    <source>
        <dbReference type="ARBA" id="ARBA00022842"/>
    </source>
</evidence>
<dbReference type="PANTHER" id="PTHR46193:SF18">
    <property type="entry name" value="HEXITOL PHOSPHATASE B"/>
    <property type="match status" value="1"/>
</dbReference>
<dbReference type="Proteomes" id="UP000006237">
    <property type="component" value="Unassembled WGS sequence"/>
</dbReference>